<name>A0A9P6DLB9_9AGAM</name>
<dbReference type="Proteomes" id="UP000886523">
    <property type="component" value="Unassembled WGS sequence"/>
</dbReference>
<proteinExistence type="predicted"/>
<gene>
    <name evidence="1" type="ORF">BS47DRAFT_1374035</name>
</gene>
<reference evidence="1" key="1">
    <citation type="journal article" date="2020" name="Nat. Commun.">
        <title>Large-scale genome sequencing of mycorrhizal fungi provides insights into the early evolution of symbiotic traits.</title>
        <authorList>
            <person name="Miyauchi S."/>
            <person name="Kiss E."/>
            <person name="Kuo A."/>
            <person name="Drula E."/>
            <person name="Kohler A."/>
            <person name="Sanchez-Garcia M."/>
            <person name="Morin E."/>
            <person name="Andreopoulos B."/>
            <person name="Barry K.W."/>
            <person name="Bonito G."/>
            <person name="Buee M."/>
            <person name="Carver A."/>
            <person name="Chen C."/>
            <person name="Cichocki N."/>
            <person name="Clum A."/>
            <person name="Culley D."/>
            <person name="Crous P.W."/>
            <person name="Fauchery L."/>
            <person name="Girlanda M."/>
            <person name="Hayes R.D."/>
            <person name="Keri Z."/>
            <person name="LaButti K."/>
            <person name="Lipzen A."/>
            <person name="Lombard V."/>
            <person name="Magnuson J."/>
            <person name="Maillard F."/>
            <person name="Murat C."/>
            <person name="Nolan M."/>
            <person name="Ohm R.A."/>
            <person name="Pangilinan J."/>
            <person name="Pereira M.F."/>
            <person name="Perotto S."/>
            <person name="Peter M."/>
            <person name="Pfister S."/>
            <person name="Riley R."/>
            <person name="Sitrit Y."/>
            <person name="Stielow J.B."/>
            <person name="Szollosi G."/>
            <person name="Zifcakova L."/>
            <person name="Stursova M."/>
            <person name="Spatafora J.W."/>
            <person name="Tedersoo L."/>
            <person name="Vaario L.M."/>
            <person name="Yamada A."/>
            <person name="Yan M."/>
            <person name="Wang P."/>
            <person name="Xu J."/>
            <person name="Bruns T."/>
            <person name="Baldrian P."/>
            <person name="Vilgalys R."/>
            <person name="Dunand C."/>
            <person name="Henrissat B."/>
            <person name="Grigoriev I.V."/>
            <person name="Hibbett D."/>
            <person name="Nagy L.G."/>
            <person name="Martin F.M."/>
        </authorList>
    </citation>
    <scope>NUCLEOTIDE SEQUENCE</scope>
    <source>
        <strain evidence="1">UP504</strain>
    </source>
</reference>
<keyword evidence="2" id="KW-1185">Reference proteome</keyword>
<evidence type="ECO:0000313" key="1">
    <source>
        <dbReference type="EMBL" id="KAF9506796.1"/>
    </source>
</evidence>
<accession>A0A9P6DLB9</accession>
<evidence type="ECO:0000313" key="2">
    <source>
        <dbReference type="Proteomes" id="UP000886523"/>
    </source>
</evidence>
<comment type="caution">
    <text evidence="1">The sequence shown here is derived from an EMBL/GenBank/DDBJ whole genome shotgun (WGS) entry which is preliminary data.</text>
</comment>
<dbReference type="AlphaFoldDB" id="A0A9P6DLB9"/>
<dbReference type="OrthoDB" id="2800589at2759"/>
<dbReference type="EMBL" id="MU129098">
    <property type="protein sequence ID" value="KAF9506796.1"/>
    <property type="molecule type" value="Genomic_DNA"/>
</dbReference>
<protein>
    <submittedName>
        <fullName evidence="1">Uncharacterized protein</fullName>
    </submittedName>
</protein>
<sequence length="197" mass="21409">MTSNGTPFENTGRFDETGFIPSLGTSVHVIGRTGQKNQYEIVTGNHETITVMCTIMADGTHLTPTPSIAMSEKGWTDGDLGLAWLEDFDKQTNEKANGHPQLLLECRRWEKETGGIVNKDSFLLIFGRAYQHAFTKSTILSAFRKTGVIPFDPSVITESALAPSATTSLAGELPFTQPSPVHAIMSAWATLSPIKPL</sequence>
<organism evidence="1 2">
    <name type="scientific">Hydnum rufescens UP504</name>
    <dbReference type="NCBI Taxonomy" id="1448309"/>
    <lineage>
        <taxon>Eukaryota</taxon>
        <taxon>Fungi</taxon>
        <taxon>Dikarya</taxon>
        <taxon>Basidiomycota</taxon>
        <taxon>Agaricomycotina</taxon>
        <taxon>Agaricomycetes</taxon>
        <taxon>Cantharellales</taxon>
        <taxon>Hydnaceae</taxon>
        <taxon>Hydnum</taxon>
    </lineage>
</organism>